<dbReference type="EMBL" id="CAJNOB010000004">
    <property type="protein sequence ID" value="CAF0692508.1"/>
    <property type="molecule type" value="Genomic_DNA"/>
</dbReference>
<dbReference type="PANTHER" id="PTHR43386">
    <property type="entry name" value="OLIGOPEPTIDE TRANSPORT SYSTEM PERMEASE PROTEIN APPC"/>
    <property type="match status" value="1"/>
</dbReference>
<keyword evidence="6 8" id="KW-1133">Transmembrane helix</keyword>
<keyword evidence="7 8" id="KW-0472">Membrane</keyword>
<dbReference type="InterPro" id="IPR035906">
    <property type="entry name" value="MetI-like_sf"/>
</dbReference>
<dbReference type="PROSITE" id="PS50928">
    <property type="entry name" value="ABC_TM1"/>
    <property type="match status" value="1"/>
</dbReference>
<keyword evidence="4" id="KW-0997">Cell inner membrane</keyword>
<evidence type="ECO:0000256" key="5">
    <source>
        <dbReference type="ARBA" id="ARBA00022692"/>
    </source>
</evidence>
<evidence type="ECO:0000256" key="8">
    <source>
        <dbReference type="RuleBase" id="RU363032"/>
    </source>
</evidence>
<evidence type="ECO:0000313" key="10">
    <source>
        <dbReference type="EMBL" id="CAF0692508.1"/>
    </source>
</evidence>
<name>A0A8J2BRN2_9BACT</name>
<feature type="transmembrane region" description="Helical" evidence="8">
    <location>
        <begin position="272"/>
        <end position="289"/>
    </location>
</feature>
<dbReference type="Pfam" id="PF00528">
    <property type="entry name" value="BPD_transp_1"/>
    <property type="match status" value="1"/>
</dbReference>
<keyword evidence="2 8" id="KW-0813">Transport</keyword>
<sequence>MRSQDTSNVKGMHSILFRPGTKLMPVPVLCLLTLTLTSLLGPWLLPYDPITMSTKQLAPPSLEHWLGTDIHGRDLLARLFEGIRISLLVGLVGATVSVTIGVIYGAISGYAGGTVDHILMRLVDILYSLPTLLFAILLITIFEKPVTHVLATVGLVSWAPQTRLLLLFVALGCVEWLTVARVVRGQVLVLRELPFVHASRALGQTAWKIVQRQILPHLKGIVTVYLTLSVPSVILQESFLSFLGLGVQPPHASLGTLMADGAQAINPLQSPWWLLAAPGLSLGILLWSLNRIGEGLRDLWDVRRP</sequence>
<evidence type="ECO:0000256" key="4">
    <source>
        <dbReference type="ARBA" id="ARBA00022519"/>
    </source>
</evidence>
<evidence type="ECO:0000256" key="6">
    <source>
        <dbReference type="ARBA" id="ARBA00022989"/>
    </source>
</evidence>
<evidence type="ECO:0000256" key="1">
    <source>
        <dbReference type="ARBA" id="ARBA00004429"/>
    </source>
</evidence>
<accession>A0A8J2BRN2</accession>
<feature type="transmembrane region" description="Helical" evidence="8">
    <location>
        <begin position="119"/>
        <end position="142"/>
    </location>
</feature>
<protein>
    <submittedName>
        <fullName evidence="10">Murein tripeptide ABC transporter/oligopeptide ABC transporter inner membrane subunit OppC</fullName>
    </submittedName>
</protein>
<proteinExistence type="inferred from homology"/>
<dbReference type="InterPro" id="IPR000515">
    <property type="entry name" value="MetI-like"/>
</dbReference>
<comment type="similarity">
    <text evidence="8">Belongs to the binding-protein-dependent transport system permease family.</text>
</comment>
<comment type="subcellular location">
    <subcellularLocation>
        <location evidence="1">Cell inner membrane</location>
        <topology evidence="1">Multi-pass membrane protein</topology>
    </subcellularLocation>
    <subcellularLocation>
        <location evidence="8">Cell membrane</location>
        <topology evidence="8">Multi-pass membrane protein</topology>
    </subcellularLocation>
</comment>
<dbReference type="Gene3D" id="1.10.3720.10">
    <property type="entry name" value="MetI-like"/>
    <property type="match status" value="1"/>
</dbReference>
<feature type="transmembrane region" description="Helical" evidence="8">
    <location>
        <begin position="21"/>
        <end position="45"/>
    </location>
</feature>
<dbReference type="AlphaFoldDB" id="A0A8J2BRN2"/>
<feature type="transmembrane region" description="Helical" evidence="8">
    <location>
        <begin position="222"/>
        <end position="245"/>
    </location>
</feature>
<keyword evidence="5 8" id="KW-0812">Transmembrane</keyword>
<dbReference type="CDD" id="cd06261">
    <property type="entry name" value="TM_PBP2"/>
    <property type="match status" value="1"/>
</dbReference>
<feature type="transmembrane region" description="Helical" evidence="8">
    <location>
        <begin position="162"/>
        <end position="183"/>
    </location>
</feature>
<feature type="domain" description="ABC transmembrane type-1" evidence="9">
    <location>
        <begin position="83"/>
        <end position="293"/>
    </location>
</feature>
<dbReference type="SUPFAM" id="SSF161098">
    <property type="entry name" value="MetI-like"/>
    <property type="match status" value="1"/>
</dbReference>
<evidence type="ECO:0000259" key="9">
    <source>
        <dbReference type="PROSITE" id="PS50928"/>
    </source>
</evidence>
<reference evidence="10" key="1">
    <citation type="submission" date="2021-02" db="EMBL/GenBank/DDBJ databases">
        <authorList>
            <person name="Cremers G."/>
            <person name="Picone N."/>
        </authorList>
    </citation>
    <scope>NUCLEOTIDE SEQUENCE</scope>
    <source>
        <strain evidence="10">PQ17</strain>
    </source>
</reference>
<dbReference type="InterPro" id="IPR050366">
    <property type="entry name" value="BP-dependent_transpt_permease"/>
</dbReference>
<dbReference type="GO" id="GO:0005886">
    <property type="term" value="C:plasma membrane"/>
    <property type="evidence" value="ECO:0007669"/>
    <property type="project" value="UniProtKB-SubCell"/>
</dbReference>
<keyword evidence="11" id="KW-1185">Reference proteome</keyword>
<evidence type="ECO:0000256" key="3">
    <source>
        <dbReference type="ARBA" id="ARBA00022475"/>
    </source>
</evidence>
<keyword evidence="3" id="KW-1003">Cell membrane</keyword>
<comment type="caution">
    <text evidence="10">The sequence shown here is derived from an EMBL/GenBank/DDBJ whole genome shotgun (WGS) entry which is preliminary data.</text>
</comment>
<gene>
    <name evidence="10" type="primary">oppC</name>
    <name evidence="10" type="ORF">MPNT_120041</name>
</gene>
<evidence type="ECO:0000313" key="11">
    <source>
        <dbReference type="Proteomes" id="UP000663859"/>
    </source>
</evidence>
<evidence type="ECO:0000256" key="2">
    <source>
        <dbReference type="ARBA" id="ARBA00022448"/>
    </source>
</evidence>
<dbReference type="PANTHER" id="PTHR43386:SF2">
    <property type="entry name" value="OLIGOPEPTIDE TRANSPORT SYSTEM PERMEASE PROTEIN OPPC"/>
    <property type="match status" value="1"/>
</dbReference>
<organism evidence="10 11">
    <name type="scientific">Candidatus Methylacidithermus pantelleriae</name>
    <dbReference type="NCBI Taxonomy" id="2744239"/>
    <lineage>
        <taxon>Bacteria</taxon>
        <taxon>Pseudomonadati</taxon>
        <taxon>Verrucomicrobiota</taxon>
        <taxon>Methylacidiphilae</taxon>
        <taxon>Methylacidiphilales</taxon>
        <taxon>Methylacidiphilaceae</taxon>
        <taxon>Candidatus Methylacidithermus</taxon>
    </lineage>
</organism>
<evidence type="ECO:0000256" key="7">
    <source>
        <dbReference type="ARBA" id="ARBA00023136"/>
    </source>
</evidence>
<dbReference type="Proteomes" id="UP000663859">
    <property type="component" value="Unassembled WGS sequence"/>
</dbReference>
<dbReference type="GO" id="GO:0055085">
    <property type="term" value="P:transmembrane transport"/>
    <property type="evidence" value="ECO:0007669"/>
    <property type="project" value="InterPro"/>
</dbReference>
<feature type="transmembrane region" description="Helical" evidence="8">
    <location>
        <begin position="85"/>
        <end position="107"/>
    </location>
</feature>